<dbReference type="InterPro" id="IPR016039">
    <property type="entry name" value="Thiolase-like"/>
</dbReference>
<evidence type="ECO:0000259" key="4">
    <source>
        <dbReference type="Pfam" id="PF08541"/>
    </source>
</evidence>
<dbReference type="PANTHER" id="PTHR34069">
    <property type="entry name" value="3-OXOACYL-[ACYL-CARRIER-PROTEIN] SYNTHASE 3"/>
    <property type="match status" value="1"/>
</dbReference>
<dbReference type="InterPro" id="IPR013747">
    <property type="entry name" value="ACP_syn_III_C"/>
</dbReference>
<dbReference type="Pfam" id="PF08541">
    <property type="entry name" value="ACP_syn_III_C"/>
    <property type="match status" value="1"/>
</dbReference>
<dbReference type="SUPFAM" id="SSF53901">
    <property type="entry name" value="Thiolase-like"/>
    <property type="match status" value="2"/>
</dbReference>
<evidence type="ECO:0000256" key="3">
    <source>
        <dbReference type="SAM" id="MobiDB-lite"/>
    </source>
</evidence>
<gene>
    <name evidence="5" type="ORF">GJJ30_09465</name>
</gene>
<keyword evidence="1" id="KW-0808">Transferase</keyword>
<evidence type="ECO:0000313" key="5">
    <source>
        <dbReference type="EMBL" id="MRS61513.1"/>
    </source>
</evidence>
<comment type="caution">
    <text evidence="5">The sequence shown here is derived from an EMBL/GenBank/DDBJ whole genome shotgun (WGS) entry which is preliminary data.</text>
</comment>
<dbReference type="GO" id="GO:0016746">
    <property type="term" value="F:acyltransferase activity"/>
    <property type="evidence" value="ECO:0007669"/>
    <property type="project" value="UniProtKB-KW"/>
</dbReference>
<dbReference type="Proteomes" id="UP000441754">
    <property type="component" value="Unassembled WGS sequence"/>
</dbReference>
<dbReference type="GO" id="GO:0044550">
    <property type="term" value="P:secondary metabolite biosynthetic process"/>
    <property type="evidence" value="ECO:0007669"/>
    <property type="project" value="TreeGrafter"/>
</dbReference>
<protein>
    <recommendedName>
        <fullName evidence="4">Beta-ketoacyl-[acyl-carrier-protein] synthase III C-terminal domain-containing protein</fullName>
    </recommendedName>
</protein>
<proteinExistence type="predicted"/>
<dbReference type="PANTHER" id="PTHR34069:SF2">
    <property type="entry name" value="BETA-KETOACYL-[ACYL-CARRIER-PROTEIN] SYNTHASE III"/>
    <property type="match status" value="1"/>
</dbReference>
<name>A0A7K0EI61_9BACT</name>
<organism evidence="5 6">
    <name type="scientific">Larkinella terrae</name>
    <dbReference type="NCBI Taxonomy" id="2025311"/>
    <lineage>
        <taxon>Bacteria</taxon>
        <taxon>Pseudomonadati</taxon>
        <taxon>Bacteroidota</taxon>
        <taxon>Cytophagia</taxon>
        <taxon>Cytophagales</taxon>
        <taxon>Spirosomataceae</taxon>
        <taxon>Larkinella</taxon>
    </lineage>
</organism>
<evidence type="ECO:0000256" key="1">
    <source>
        <dbReference type="ARBA" id="ARBA00022679"/>
    </source>
</evidence>
<dbReference type="OrthoDB" id="5171393at2"/>
<dbReference type="AlphaFoldDB" id="A0A7K0EI61"/>
<reference evidence="5 6" key="1">
    <citation type="journal article" date="2018" name="Antonie Van Leeuwenhoek">
        <title>Larkinella terrae sp. nov., isolated from soil on Jeju Island, South Korea.</title>
        <authorList>
            <person name="Ten L.N."/>
            <person name="Jeon J."/>
            <person name="Park S.J."/>
            <person name="Park S."/>
            <person name="Lee S.Y."/>
            <person name="Kim M.K."/>
            <person name="Jung H.Y."/>
        </authorList>
    </citation>
    <scope>NUCLEOTIDE SEQUENCE [LARGE SCALE GENOMIC DNA]</scope>
    <source>
        <strain evidence="5 6">KCTC 52001</strain>
    </source>
</reference>
<evidence type="ECO:0000313" key="6">
    <source>
        <dbReference type="Proteomes" id="UP000441754"/>
    </source>
</evidence>
<feature type="domain" description="Beta-ketoacyl-[acyl-carrier-protein] synthase III C-terminal" evidence="4">
    <location>
        <begin position="324"/>
        <end position="391"/>
    </location>
</feature>
<feature type="region of interest" description="Disordered" evidence="3">
    <location>
        <begin position="1"/>
        <end position="33"/>
    </location>
</feature>
<accession>A0A7K0EI61</accession>
<dbReference type="EMBL" id="WJXZ01000004">
    <property type="protein sequence ID" value="MRS61513.1"/>
    <property type="molecule type" value="Genomic_DNA"/>
</dbReference>
<feature type="compositionally biased region" description="Polar residues" evidence="3">
    <location>
        <begin position="20"/>
        <end position="31"/>
    </location>
</feature>
<dbReference type="Gene3D" id="3.40.47.10">
    <property type="match status" value="1"/>
</dbReference>
<keyword evidence="6" id="KW-1185">Reference proteome</keyword>
<evidence type="ECO:0000256" key="2">
    <source>
        <dbReference type="ARBA" id="ARBA00023315"/>
    </source>
</evidence>
<keyword evidence="2" id="KW-0012">Acyltransferase</keyword>
<sequence length="393" mass="42681">MLLSSWLKKPPEQAHRFSSPPKNNKLMSSFPSQPPVRPVQLAIAGLSSYVAEPTPIAEWAASFQVPDRKDPSKFLDGPMVEKVLGVRSKSWAPEVFQNQEVVTQVAREALANAQISARQVDAVLVVTCSPYQVLLDQDAFYFLKSLQIPDSVVPIQLGAGCAGMARAMQLATQLSAENILIVAYSLSSLYTQTSLYKQNPVHPLGRSLWMSSALFSDGASAVLLRKTGYRGGLAFYSRDSLAFGTEGGFDDPLIHYMGGGALNPPGQAKSEELSCFGMAGDRVKEYYMKGMMLNHQTLLQNRPDYLTAVQKIYTHQASPVLTNGFLNHLIESCAIPRSKFGVNVETYGNLVSTSTVKLLHDDMASGLVQTGDEICISVVGAGPERGAFITRLA</sequence>